<dbReference type="EMBL" id="MU858170">
    <property type="protein sequence ID" value="KAK4210636.1"/>
    <property type="molecule type" value="Genomic_DNA"/>
</dbReference>
<feature type="chain" id="PRO_5042918151" evidence="1">
    <location>
        <begin position="19"/>
        <end position="225"/>
    </location>
</feature>
<evidence type="ECO:0000256" key="1">
    <source>
        <dbReference type="SAM" id="SignalP"/>
    </source>
</evidence>
<keyword evidence="3" id="KW-1185">Reference proteome</keyword>
<evidence type="ECO:0000313" key="2">
    <source>
        <dbReference type="EMBL" id="KAK4210636.1"/>
    </source>
</evidence>
<reference evidence="2" key="1">
    <citation type="journal article" date="2023" name="Mol. Phylogenet. Evol.">
        <title>Genome-scale phylogeny and comparative genomics of the fungal order Sordariales.</title>
        <authorList>
            <person name="Hensen N."/>
            <person name="Bonometti L."/>
            <person name="Westerberg I."/>
            <person name="Brannstrom I.O."/>
            <person name="Guillou S."/>
            <person name="Cros-Aarteil S."/>
            <person name="Calhoun S."/>
            <person name="Haridas S."/>
            <person name="Kuo A."/>
            <person name="Mondo S."/>
            <person name="Pangilinan J."/>
            <person name="Riley R."/>
            <person name="LaButti K."/>
            <person name="Andreopoulos B."/>
            <person name="Lipzen A."/>
            <person name="Chen C."/>
            <person name="Yan M."/>
            <person name="Daum C."/>
            <person name="Ng V."/>
            <person name="Clum A."/>
            <person name="Steindorff A."/>
            <person name="Ohm R.A."/>
            <person name="Martin F."/>
            <person name="Silar P."/>
            <person name="Natvig D.O."/>
            <person name="Lalanne C."/>
            <person name="Gautier V."/>
            <person name="Ament-Velasquez S.L."/>
            <person name="Kruys A."/>
            <person name="Hutchinson M.I."/>
            <person name="Powell A.J."/>
            <person name="Barry K."/>
            <person name="Miller A.N."/>
            <person name="Grigoriev I.V."/>
            <person name="Debuchy R."/>
            <person name="Gladieux P."/>
            <person name="Hiltunen Thoren M."/>
            <person name="Johannesson H."/>
        </authorList>
    </citation>
    <scope>NUCLEOTIDE SEQUENCE</scope>
    <source>
        <strain evidence="2">PSN293</strain>
    </source>
</reference>
<feature type="signal peptide" evidence="1">
    <location>
        <begin position="1"/>
        <end position="18"/>
    </location>
</feature>
<reference evidence="2" key="2">
    <citation type="submission" date="2023-05" db="EMBL/GenBank/DDBJ databases">
        <authorList>
            <consortium name="Lawrence Berkeley National Laboratory"/>
            <person name="Steindorff A."/>
            <person name="Hensen N."/>
            <person name="Bonometti L."/>
            <person name="Westerberg I."/>
            <person name="Brannstrom I.O."/>
            <person name="Guillou S."/>
            <person name="Cros-Aarteil S."/>
            <person name="Calhoun S."/>
            <person name="Haridas S."/>
            <person name="Kuo A."/>
            <person name="Mondo S."/>
            <person name="Pangilinan J."/>
            <person name="Riley R."/>
            <person name="Labutti K."/>
            <person name="Andreopoulos B."/>
            <person name="Lipzen A."/>
            <person name="Chen C."/>
            <person name="Yanf M."/>
            <person name="Daum C."/>
            <person name="Ng V."/>
            <person name="Clum A."/>
            <person name="Ohm R."/>
            <person name="Martin F."/>
            <person name="Silar P."/>
            <person name="Natvig D."/>
            <person name="Lalanne C."/>
            <person name="Gautier V."/>
            <person name="Ament-Velasquez S.L."/>
            <person name="Kruys A."/>
            <person name="Hutchinson M.I."/>
            <person name="Powell A.J."/>
            <person name="Barry K."/>
            <person name="Miller A.N."/>
            <person name="Grigoriev I.V."/>
            <person name="Debuchy R."/>
            <person name="Gladieux P."/>
            <person name="Thoren M.H."/>
            <person name="Johannesson H."/>
        </authorList>
    </citation>
    <scope>NUCLEOTIDE SEQUENCE</scope>
    <source>
        <strain evidence="2">PSN293</strain>
    </source>
</reference>
<sequence>MMVPSLTFLTALLPFTAAAVCAAPAPKYTDFFFRFNGGTSIINDQRLRGNNSFEFFSPGAVNPPFNPSDHFNRASTNSSVPSKKAILFVVPTNPHPPPVPGYYGLSDKEGIPDAYRLLASYRPEDEGAGYKYKEWELVKSKASGKVLLRYSGDTANEWRWIARREKVSDGPTGEKTMDKWVPWYVKPSGANVKVLETWDYRAVELELEVTKCGVNSGAPGGVDQC</sequence>
<gene>
    <name evidence="2" type="ORF">QBC37DRAFT_29776</name>
</gene>
<accession>A0AAN7B2S4</accession>
<protein>
    <submittedName>
        <fullName evidence="2">Uncharacterized protein</fullName>
    </submittedName>
</protein>
<comment type="caution">
    <text evidence="2">The sequence shown here is derived from an EMBL/GenBank/DDBJ whole genome shotgun (WGS) entry which is preliminary data.</text>
</comment>
<name>A0AAN7B2S4_9PEZI</name>
<proteinExistence type="predicted"/>
<keyword evidence="1" id="KW-0732">Signal</keyword>
<dbReference type="Proteomes" id="UP001301769">
    <property type="component" value="Unassembled WGS sequence"/>
</dbReference>
<organism evidence="2 3">
    <name type="scientific">Rhypophila decipiens</name>
    <dbReference type="NCBI Taxonomy" id="261697"/>
    <lineage>
        <taxon>Eukaryota</taxon>
        <taxon>Fungi</taxon>
        <taxon>Dikarya</taxon>
        <taxon>Ascomycota</taxon>
        <taxon>Pezizomycotina</taxon>
        <taxon>Sordariomycetes</taxon>
        <taxon>Sordariomycetidae</taxon>
        <taxon>Sordariales</taxon>
        <taxon>Naviculisporaceae</taxon>
        <taxon>Rhypophila</taxon>
    </lineage>
</organism>
<dbReference type="AlphaFoldDB" id="A0AAN7B2S4"/>
<evidence type="ECO:0000313" key="3">
    <source>
        <dbReference type="Proteomes" id="UP001301769"/>
    </source>
</evidence>